<proteinExistence type="predicted"/>
<name>A0ABM8WKQ7_9BURK</name>
<dbReference type="PANTHER" id="PTHR43767:SF7">
    <property type="entry name" value="MEDIUM_LONG-CHAIN-FATTY-ACID--COA LIGASE FADD8"/>
    <property type="match status" value="1"/>
</dbReference>
<dbReference type="InterPro" id="IPR025110">
    <property type="entry name" value="AMP-bd_C"/>
</dbReference>
<organism evidence="3 4">
    <name type="scientific">Cupriavidus laharis</name>
    <dbReference type="NCBI Taxonomy" id="151654"/>
    <lineage>
        <taxon>Bacteria</taxon>
        <taxon>Pseudomonadati</taxon>
        <taxon>Pseudomonadota</taxon>
        <taxon>Betaproteobacteria</taxon>
        <taxon>Burkholderiales</taxon>
        <taxon>Burkholderiaceae</taxon>
        <taxon>Cupriavidus</taxon>
    </lineage>
</organism>
<dbReference type="Gene3D" id="3.30.300.30">
    <property type="match status" value="1"/>
</dbReference>
<evidence type="ECO:0000313" key="3">
    <source>
        <dbReference type="EMBL" id="CAG9167914.1"/>
    </source>
</evidence>
<evidence type="ECO:0000259" key="1">
    <source>
        <dbReference type="Pfam" id="PF00501"/>
    </source>
</evidence>
<dbReference type="Pfam" id="PF00501">
    <property type="entry name" value="AMP-binding"/>
    <property type="match status" value="1"/>
</dbReference>
<dbReference type="InterPro" id="IPR050237">
    <property type="entry name" value="ATP-dep_AMP-bd_enzyme"/>
</dbReference>
<dbReference type="GO" id="GO:0004467">
    <property type="term" value="F:long-chain fatty acid-CoA ligase activity"/>
    <property type="evidence" value="ECO:0007669"/>
    <property type="project" value="UniProtKB-EC"/>
</dbReference>
<dbReference type="EMBL" id="CAJZAI010000002">
    <property type="protein sequence ID" value="CAG9167914.1"/>
    <property type="molecule type" value="Genomic_DNA"/>
</dbReference>
<sequence length="521" mass="56168">MRLADYFDAAASLHPRNIAFVDGEQRIGFAEAQRLVHGTAHALVAEEGLRPGAHIAIYAPNDHRVSLLQIAANRAGMVWVSVHTRNTVETNTAVMAYADCDAVFFHSDYAGLVPAMKAGLPRVRRFICIDAPSEYGPCLADWVAAWPQPFVAPPEQPAMPALLQPTGGTTGPSKGALHTNRSLEMALISVFETLRFDAQSRVLAVAPLTHAACMLTLACAARGGRTVVLNGFESGAVLETIEREGITHMFLPPTLVYALLNDPRLDSTDVSSLRSVAVGAAPIAPEKLKEAVRRLGPVIYEVFGQSECLFPVVAKRPEDYLLPDGSFDEVALASAGRAVPFARVEIMDEHGKLAGPGEKGEIVVQSTMVMQGYYRKPEETAEVSAGGWHHTTDVGVKDERGFITIVDRKKDMIVSGGFNVFPSEIEAVILSHPAVLDCAVIGVPDPKWGEAVKAVVQLKPGCGEARDAMGAALTQLCKDALGSVKAPKSVEFWPDLPRSAVGKVLKRDIRARFWEGQWRAI</sequence>
<comment type="caution">
    <text evidence="3">The sequence shown here is derived from an EMBL/GenBank/DDBJ whole genome shotgun (WGS) entry which is preliminary data.</text>
</comment>
<dbReference type="InterPro" id="IPR045851">
    <property type="entry name" value="AMP-bd_C_sf"/>
</dbReference>
<dbReference type="Pfam" id="PF13193">
    <property type="entry name" value="AMP-binding_C"/>
    <property type="match status" value="1"/>
</dbReference>
<dbReference type="InterPro" id="IPR042099">
    <property type="entry name" value="ANL_N_sf"/>
</dbReference>
<feature type="domain" description="AMP-dependent synthetase/ligase" evidence="1">
    <location>
        <begin position="7"/>
        <end position="374"/>
    </location>
</feature>
<dbReference type="Gene3D" id="3.40.50.12780">
    <property type="entry name" value="N-terminal domain of ligase-like"/>
    <property type="match status" value="1"/>
</dbReference>
<keyword evidence="3" id="KW-0436">Ligase</keyword>
<dbReference type="InterPro" id="IPR020845">
    <property type="entry name" value="AMP-binding_CS"/>
</dbReference>
<dbReference type="InterPro" id="IPR000873">
    <property type="entry name" value="AMP-dep_synth/lig_dom"/>
</dbReference>
<dbReference type="Proteomes" id="UP000727654">
    <property type="component" value="Unassembled WGS sequence"/>
</dbReference>
<keyword evidence="4" id="KW-1185">Reference proteome</keyword>
<accession>A0ABM8WKQ7</accession>
<gene>
    <name evidence="3" type="primary">fadD_1</name>
    <name evidence="3" type="ORF">LMG23992_00954</name>
</gene>
<dbReference type="PANTHER" id="PTHR43767">
    <property type="entry name" value="LONG-CHAIN-FATTY-ACID--COA LIGASE"/>
    <property type="match status" value="1"/>
</dbReference>
<dbReference type="SUPFAM" id="SSF56801">
    <property type="entry name" value="Acetyl-CoA synthetase-like"/>
    <property type="match status" value="1"/>
</dbReference>
<evidence type="ECO:0000259" key="2">
    <source>
        <dbReference type="Pfam" id="PF13193"/>
    </source>
</evidence>
<feature type="domain" description="AMP-binding enzyme C-terminal" evidence="2">
    <location>
        <begin position="424"/>
        <end position="503"/>
    </location>
</feature>
<evidence type="ECO:0000313" key="4">
    <source>
        <dbReference type="Proteomes" id="UP000727654"/>
    </source>
</evidence>
<dbReference type="PROSITE" id="PS00455">
    <property type="entry name" value="AMP_BINDING"/>
    <property type="match status" value="1"/>
</dbReference>
<dbReference type="RefSeq" id="WP_224078640.1">
    <property type="nucleotide sequence ID" value="NZ_CAJZAI010000002.1"/>
</dbReference>
<reference evidence="3 4" key="1">
    <citation type="submission" date="2021-08" db="EMBL/GenBank/DDBJ databases">
        <authorList>
            <person name="Peeters C."/>
        </authorList>
    </citation>
    <scope>NUCLEOTIDE SEQUENCE [LARGE SCALE GENOMIC DNA]</scope>
    <source>
        <strain evidence="3 4">LMG 23992</strain>
    </source>
</reference>
<protein>
    <submittedName>
        <fullName evidence="3">Long-chain-fatty-acid--CoA ligase</fullName>
        <ecNumber evidence="3">6.2.1.3</ecNumber>
    </submittedName>
</protein>
<dbReference type="EC" id="6.2.1.3" evidence="3"/>